<dbReference type="Proteomes" id="UP000194664">
    <property type="component" value="Unassembled WGS sequence"/>
</dbReference>
<gene>
    <name evidence="2" type="ORF">BVC71_11210</name>
</gene>
<feature type="chain" id="PRO_5012513142" description="Lipoprotein" evidence="1">
    <location>
        <begin position="22"/>
        <end position="96"/>
    </location>
</feature>
<keyword evidence="3" id="KW-1185">Reference proteome</keyword>
<dbReference type="AlphaFoldDB" id="A0A251WXU1"/>
<name>A0A251WXU1_9RHOB</name>
<dbReference type="RefSeq" id="WP_086451730.1">
    <property type="nucleotide sequence ID" value="NZ_MSPP01000003.1"/>
</dbReference>
<sequence length="96" mass="10320">MRYVIVLILLCLTACSGPTVAFMGAQGTSIDVNGSTYTIYQKDNRIESVRTGPDWRPNLISVAADSIYAIETVTGCKVADGTFDGDAAVQRARVRC</sequence>
<evidence type="ECO:0008006" key="4">
    <source>
        <dbReference type="Google" id="ProtNLM"/>
    </source>
</evidence>
<organism evidence="2 3">
    <name type="scientific">Marivivens niveibacter</name>
    <dbReference type="NCBI Taxonomy" id="1930667"/>
    <lineage>
        <taxon>Bacteria</taxon>
        <taxon>Pseudomonadati</taxon>
        <taxon>Pseudomonadota</taxon>
        <taxon>Alphaproteobacteria</taxon>
        <taxon>Rhodobacterales</taxon>
        <taxon>Paracoccaceae</taxon>
        <taxon>Marivivens group</taxon>
        <taxon>Marivivens</taxon>
    </lineage>
</organism>
<evidence type="ECO:0000313" key="2">
    <source>
        <dbReference type="EMBL" id="OUD09257.1"/>
    </source>
</evidence>
<accession>A0A251WXU1</accession>
<comment type="caution">
    <text evidence="2">The sequence shown here is derived from an EMBL/GenBank/DDBJ whole genome shotgun (WGS) entry which is preliminary data.</text>
</comment>
<dbReference type="EMBL" id="MSPP01000003">
    <property type="protein sequence ID" value="OUD09257.1"/>
    <property type="molecule type" value="Genomic_DNA"/>
</dbReference>
<dbReference type="OrthoDB" id="7864349at2"/>
<proteinExistence type="predicted"/>
<protein>
    <recommendedName>
        <fullName evidence="4">Lipoprotein</fullName>
    </recommendedName>
</protein>
<evidence type="ECO:0000256" key="1">
    <source>
        <dbReference type="SAM" id="SignalP"/>
    </source>
</evidence>
<keyword evidence="1" id="KW-0732">Signal</keyword>
<reference evidence="2 3" key="1">
    <citation type="submission" date="2016-12" db="EMBL/GenBank/DDBJ databases">
        <title>The draft genome sequence of HSLHS2.</title>
        <authorList>
            <person name="Hu D."/>
            <person name="Wang L."/>
            <person name="Shao Z."/>
        </authorList>
    </citation>
    <scope>NUCLEOTIDE SEQUENCE [LARGE SCALE GENOMIC DNA]</scope>
    <source>
        <strain evidence="2">MCCC 1A06712</strain>
    </source>
</reference>
<feature type="signal peptide" evidence="1">
    <location>
        <begin position="1"/>
        <end position="21"/>
    </location>
</feature>
<evidence type="ECO:0000313" key="3">
    <source>
        <dbReference type="Proteomes" id="UP000194664"/>
    </source>
</evidence>